<dbReference type="Pfam" id="PF00583">
    <property type="entry name" value="Acetyltransf_1"/>
    <property type="match status" value="1"/>
</dbReference>
<dbReference type="PANTHER" id="PTHR43072:SF23">
    <property type="entry name" value="UPF0039 PROTEIN C11D3.02C"/>
    <property type="match status" value="1"/>
</dbReference>
<dbReference type="InterPro" id="IPR016181">
    <property type="entry name" value="Acyl_CoA_acyltransferase"/>
</dbReference>
<evidence type="ECO:0000256" key="2">
    <source>
        <dbReference type="ARBA" id="ARBA00023315"/>
    </source>
</evidence>
<keyword evidence="2" id="KW-0012">Acyltransferase</keyword>
<dbReference type="RefSeq" id="WP_089399540.1">
    <property type="nucleotide sequence ID" value="NZ_FZOT01000006.1"/>
</dbReference>
<dbReference type="PANTHER" id="PTHR43072">
    <property type="entry name" value="N-ACETYLTRANSFERASE"/>
    <property type="match status" value="1"/>
</dbReference>
<evidence type="ECO:0000256" key="1">
    <source>
        <dbReference type="ARBA" id="ARBA00022679"/>
    </source>
</evidence>
<reference evidence="4 5" key="1">
    <citation type="submission" date="2017-06" db="EMBL/GenBank/DDBJ databases">
        <authorList>
            <person name="Kim H.J."/>
            <person name="Triplett B.A."/>
        </authorList>
    </citation>
    <scope>NUCLEOTIDE SEQUENCE [LARGE SCALE GENOMIC DNA]</scope>
    <source>
        <strain evidence="4 5">U15</strain>
    </source>
</reference>
<dbReference type="PROSITE" id="PS51186">
    <property type="entry name" value="GNAT"/>
    <property type="match status" value="1"/>
</dbReference>
<dbReference type="GO" id="GO:0016747">
    <property type="term" value="F:acyltransferase activity, transferring groups other than amino-acyl groups"/>
    <property type="evidence" value="ECO:0007669"/>
    <property type="project" value="InterPro"/>
</dbReference>
<proteinExistence type="predicted"/>
<dbReference type="Proteomes" id="UP000198284">
    <property type="component" value="Unassembled WGS sequence"/>
</dbReference>
<dbReference type="OrthoDB" id="5459937at2"/>
<evidence type="ECO:0000259" key="3">
    <source>
        <dbReference type="PROSITE" id="PS51186"/>
    </source>
</evidence>
<dbReference type="EMBL" id="FZOT01000006">
    <property type="protein sequence ID" value="SNS78602.1"/>
    <property type="molecule type" value="Genomic_DNA"/>
</dbReference>
<dbReference type="SUPFAM" id="SSF55729">
    <property type="entry name" value="Acyl-CoA N-acyltransferases (Nat)"/>
    <property type="match status" value="1"/>
</dbReference>
<sequence length="165" mass="18640">MGFAHRIARLEDLPQIVAIYNSTIPSRQVTADIEPVSTSSRHPWFAQHDPARRPLWVAEEAGQIIGWLSFSDFYGRPAYAGTSELSIYIAGSHRRRGLGAYFLQQAITAAPRLRVHTLLGFIFGHNAPSLRLFERFSFQRWGLLPRVATLDGVERDLAILGRRLD</sequence>
<keyword evidence="5" id="KW-1185">Reference proteome</keyword>
<dbReference type="AlphaFoldDB" id="A0A239HBE8"/>
<gene>
    <name evidence="4" type="ORF">SAMN06265795_106173</name>
</gene>
<evidence type="ECO:0000313" key="4">
    <source>
        <dbReference type="EMBL" id="SNS78602.1"/>
    </source>
</evidence>
<feature type="domain" description="N-acetyltransferase" evidence="3">
    <location>
        <begin position="3"/>
        <end position="156"/>
    </location>
</feature>
<name>A0A239HBE8_9BURK</name>
<organism evidence="4 5">
    <name type="scientific">Noviherbaspirillum humi</name>
    <dbReference type="NCBI Taxonomy" id="1688639"/>
    <lineage>
        <taxon>Bacteria</taxon>
        <taxon>Pseudomonadati</taxon>
        <taxon>Pseudomonadota</taxon>
        <taxon>Betaproteobacteria</taxon>
        <taxon>Burkholderiales</taxon>
        <taxon>Oxalobacteraceae</taxon>
        <taxon>Noviherbaspirillum</taxon>
    </lineage>
</organism>
<protein>
    <submittedName>
        <fullName evidence="4">Phosphinothricin acetyltransferase</fullName>
    </submittedName>
</protein>
<keyword evidence="1 4" id="KW-0808">Transferase</keyword>
<dbReference type="InterPro" id="IPR000182">
    <property type="entry name" value="GNAT_dom"/>
</dbReference>
<accession>A0A239HBE8</accession>
<evidence type="ECO:0000313" key="5">
    <source>
        <dbReference type="Proteomes" id="UP000198284"/>
    </source>
</evidence>
<dbReference type="Gene3D" id="3.40.630.30">
    <property type="match status" value="1"/>
</dbReference>
<dbReference type="CDD" id="cd04301">
    <property type="entry name" value="NAT_SF"/>
    <property type="match status" value="1"/>
</dbReference>